<evidence type="ECO:0000313" key="2">
    <source>
        <dbReference type="EMBL" id="SEG60335.1"/>
    </source>
</evidence>
<proteinExistence type="predicted"/>
<gene>
    <name evidence="2" type="ORF">SAMN05421819_3721</name>
</gene>
<sequence>MAEMENSYSGAPSAVQGSVCAALVSAGLGCFVLGLTDVLADASQAMNKAFNIYNPTGALSGETTLAVVLWLVSWFVLERMWTARAPKLGAALGAALAMLLLGLALTFPPIVDVLTGH</sequence>
<dbReference type="Proteomes" id="UP000236728">
    <property type="component" value="Unassembled WGS sequence"/>
</dbReference>
<reference evidence="2 3" key="1">
    <citation type="submission" date="2016-10" db="EMBL/GenBank/DDBJ databases">
        <authorList>
            <person name="de Groot N.N."/>
        </authorList>
    </citation>
    <scope>NUCLEOTIDE SEQUENCE [LARGE SCALE GENOMIC DNA]</scope>
    <source>
        <strain evidence="2 3">DSM 22489</strain>
    </source>
</reference>
<dbReference type="RefSeq" id="WP_103934587.1">
    <property type="nucleotide sequence ID" value="NZ_FNVA01000007.1"/>
</dbReference>
<dbReference type="EMBL" id="FNVA01000007">
    <property type="protein sequence ID" value="SEG60335.1"/>
    <property type="molecule type" value="Genomic_DNA"/>
</dbReference>
<keyword evidence="1" id="KW-0472">Membrane</keyword>
<dbReference type="OrthoDB" id="120556at2"/>
<keyword evidence="1" id="KW-1133">Transmembrane helix</keyword>
<organism evidence="2 3">
    <name type="scientific">Bryocella elongata</name>
    <dbReference type="NCBI Taxonomy" id="863522"/>
    <lineage>
        <taxon>Bacteria</taxon>
        <taxon>Pseudomonadati</taxon>
        <taxon>Acidobacteriota</taxon>
        <taxon>Terriglobia</taxon>
        <taxon>Terriglobales</taxon>
        <taxon>Acidobacteriaceae</taxon>
        <taxon>Bryocella</taxon>
    </lineage>
</organism>
<dbReference type="AlphaFoldDB" id="A0A1H6BIX7"/>
<accession>A0A1H6BIX7</accession>
<evidence type="ECO:0000313" key="3">
    <source>
        <dbReference type="Proteomes" id="UP000236728"/>
    </source>
</evidence>
<keyword evidence="1" id="KW-0812">Transmembrane</keyword>
<feature type="transmembrane region" description="Helical" evidence="1">
    <location>
        <begin position="56"/>
        <end position="77"/>
    </location>
</feature>
<keyword evidence="3" id="KW-1185">Reference proteome</keyword>
<name>A0A1H6BIX7_9BACT</name>
<feature type="transmembrane region" description="Helical" evidence="1">
    <location>
        <begin position="89"/>
        <end position="111"/>
    </location>
</feature>
<protein>
    <submittedName>
        <fullName evidence="2">Uncharacterized protein</fullName>
    </submittedName>
</protein>
<feature type="transmembrane region" description="Helical" evidence="1">
    <location>
        <begin position="12"/>
        <end position="36"/>
    </location>
</feature>
<evidence type="ECO:0000256" key="1">
    <source>
        <dbReference type="SAM" id="Phobius"/>
    </source>
</evidence>